<dbReference type="OrthoDB" id="605889at2"/>
<dbReference type="AlphaFoldDB" id="A0A0H4P848"/>
<dbReference type="PIRSF" id="PIRSF036389">
    <property type="entry name" value="IOR_B"/>
    <property type="match status" value="1"/>
</dbReference>
<dbReference type="STRING" id="320787.CA2015_0886"/>
<dbReference type="PANTHER" id="PTHR47495:SF1">
    <property type="entry name" value="BLL3820 PROTEIN"/>
    <property type="match status" value="1"/>
</dbReference>
<sequence>MKLKVNKMQSSGNKNSKKLAGKITRRSFFKYLGAGFATYMVWSDVLVASALSTNENPTAFPDQDLIGSWIHISPIGQITVFTGKVEIGQNIRTSLSQVVAEELSVRPDAINMVMGDTALTPYDRGTYGSLTTLQISPILRIMAANLRHLLMEEAKKTWGIASSNLMLKGGMVIDPKTNKKLGFGDLVNGKSLLKKVDNNIKPIAPEKWKIAGQSISKINGRDFITGKHRYVSDLVLPGMVFGRVLRPPFYGAKLLSVDTSAAEKIPSVEVVKDGDFIGVTAASTLTAAVALALIDSTWEQSPTTERSELFEQLVKSASEKKKVNKEVKIAYDRGDIKINQRFEIDYIAHVPLETRASLASWDKGYLEVWAGTQRPFGLHEELQKSFDLAVDKIRVHVPDTGSGYGGKQTSEVGLEAARLSKHVGKPVKVCWTREEEFKWAYFRPAGVVELKASLTNGKVSSWEFHNYNSGSAGIDFPYTSANKHLEYHRSSSPLRQGSYRALSSTANVFAMESMVNDLAIESCEDPVQFRLKNLENPRLKAVIKAAAQFFEWGRLKNQENIGHGMACGTVKGGFVATFVEVEVAQPSRELIIRNVVTAFECGVIINPRHLESQVTGCVLQGLGGALFEAVDFKEGKLTNASLISYRVPRFSDVPKMKVILLDRKDLPSSGAGEAPIVCIAPALRNAIDDASGVKLYNLPMLPSGTVPDNT</sequence>
<evidence type="ECO:0000259" key="1">
    <source>
        <dbReference type="SMART" id="SM01008"/>
    </source>
</evidence>
<dbReference type="KEGG" id="camu:CA2015_0886"/>
<dbReference type="EMBL" id="CP012040">
    <property type="protein sequence ID" value="AKP50344.1"/>
    <property type="molecule type" value="Genomic_DNA"/>
</dbReference>
<dbReference type="Gene3D" id="3.30.365.10">
    <property type="entry name" value="Aldehyde oxidase/xanthine dehydrogenase, molybdopterin binding domain"/>
    <property type="match status" value="4"/>
</dbReference>
<evidence type="ECO:0000313" key="2">
    <source>
        <dbReference type="EMBL" id="AKP50344.1"/>
    </source>
</evidence>
<dbReference type="InterPro" id="IPR052516">
    <property type="entry name" value="N-heterocyclic_Hydroxylase"/>
</dbReference>
<name>A0A0H4P848_9BACT</name>
<feature type="domain" description="Aldehyde oxidase/xanthine dehydrogenase a/b hammerhead" evidence="1">
    <location>
        <begin position="225"/>
        <end position="302"/>
    </location>
</feature>
<dbReference type="InterPro" id="IPR000674">
    <property type="entry name" value="Ald_Oxase/Xan_DH_a/b"/>
</dbReference>
<dbReference type="Pfam" id="PF02738">
    <property type="entry name" value="MoCoBD_1"/>
    <property type="match status" value="1"/>
</dbReference>
<dbReference type="Gene3D" id="3.90.1170.50">
    <property type="entry name" value="Aldehyde oxidase/xanthine dehydrogenase, a/b hammerhead"/>
    <property type="match status" value="1"/>
</dbReference>
<dbReference type="PANTHER" id="PTHR47495">
    <property type="entry name" value="ALDEHYDE DEHYDROGENASE"/>
    <property type="match status" value="1"/>
</dbReference>
<gene>
    <name evidence="2" type="ORF">CA2015_0886</name>
</gene>
<dbReference type="InterPro" id="IPR037165">
    <property type="entry name" value="AldOxase/xan_DH_Mopterin-bd_sf"/>
</dbReference>
<evidence type="ECO:0000313" key="3">
    <source>
        <dbReference type="Proteomes" id="UP000036520"/>
    </source>
</evidence>
<protein>
    <submittedName>
        <fullName evidence="2">Isoquinoline 1-oxidoreductase beta subunit</fullName>
    </submittedName>
</protein>
<dbReference type="InterPro" id="IPR008274">
    <property type="entry name" value="AldOxase/xan_DH_MoCoBD1"/>
</dbReference>
<keyword evidence="3" id="KW-1185">Reference proteome</keyword>
<organism evidence="2 3">
    <name type="scientific">Cyclobacterium amurskyense</name>
    <dbReference type="NCBI Taxonomy" id="320787"/>
    <lineage>
        <taxon>Bacteria</taxon>
        <taxon>Pseudomonadati</taxon>
        <taxon>Bacteroidota</taxon>
        <taxon>Cytophagia</taxon>
        <taxon>Cytophagales</taxon>
        <taxon>Cyclobacteriaceae</taxon>
        <taxon>Cyclobacterium</taxon>
    </lineage>
</organism>
<dbReference type="Pfam" id="PF20256">
    <property type="entry name" value="MoCoBD_2"/>
    <property type="match status" value="2"/>
</dbReference>
<dbReference type="SMART" id="SM01008">
    <property type="entry name" value="Ald_Xan_dh_C"/>
    <property type="match status" value="1"/>
</dbReference>
<dbReference type="InterPro" id="IPR046867">
    <property type="entry name" value="AldOxase/xan_DH_MoCoBD2"/>
</dbReference>
<dbReference type="GO" id="GO:0016491">
    <property type="term" value="F:oxidoreductase activity"/>
    <property type="evidence" value="ECO:0007669"/>
    <property type="project" value="InterPro"/>
</dbReference>
<reference evidence="2 3" key="1">
    <citation type="submission" date="2015-07" db="EMBL/GenBank/DDBJ databases">
        <authorList>
            <person name="Kim K.M."/>
        </authorList>
    </citation>
    <scope>NUCLEOTIDE SEQUENCE [LARGE SCALE GENOMIC DNA]</scope>
    <source>
        <strain evidence="2 3">KCTC 12363</strain>
    </source>
</reference>
<proteinExistence type="predicted"/>
<dbReference type="SUPFAM" id="SSF56003">
    <property type="entry name" value="Molybdenum cofactor-binding domain"/>
    <property type="match status" value="2"/>
</dbReference>
<dbReference type="Proteomes" id="UP000036520">
    <property type="component" value="Chromosome"/>
</dbReference>
<dbReference type="RefSeq" id="WP_048640796.1">
    <property type="nucleotide sequence ID" value="NZ_CP012040.1"/>
</dbReference>
<dbReference type="InterPro" id="IPR012368">
    <property type="entry name" value="OxRdtase_Mopterin-bd_su_IorB"/>
</dbReference>
<accession>A0A0H4P848</accession>